<dbReference type="GO" id="GO:0016787">
    <property type="term" value="F:hydrolase activity"/>
    <property type="evidence" value="ECO:0007669"/>
    <property type="project" value="UniProtKB-KW"/>
</dbReference>
<evidence type="ECO:0000313" key="3">
    <source>
        <dbReference type="Proteomes" id="UP000094067"/>
    </source>
</evidence>
<gene>
    <name evidence="2" type="ORF">BEI61_05264</name>
</gene>
<comment type="caution">
    <text evidence="2">The sequence shown here is derived from an EMBL/GenBank/DDBJ whole genome shotgun (WGS) entry which is preliminary data.</text>
</comment>
<evidence type="ECO:0008006" key="4">
    <source>
        <dbReference type="Google" id="ProtNLM"/>
    </source>
</evidence>
<dbReference type="Gene3D" id="3.20.20.520">
    <property type="entry name" value="Glycosyl hydrolase family 115"/>
    <property type="match status" value="1"/>
</dbReference>
<sequence length="276" mass="31689">MKKAGDFVLLEAGQKIRIIYSEKENSAVKCAIWNLAEDIKKVCDCVVEPGNITGRTAQENGPEIIVATMDTPWFSEIMPEAVLPALEKIRDAQGVGRWEAYLHQISDNSFCIIGADRRGTVFGIYDLSEQIGVSPWYFWADVPVRKKNRFVFSNDYSKADWPDVQYRGIFLNDEEELDAWSKIHTKDDTIGPETYAHIFELLLRLKANYIWPAMHVNYFNSDPENGRLAEKMGIVVGTSHCDMLLRSNQNEWTPWLKKKTMRISDMITRFPEKTGK</sequence>
<dbReference type="InterPro" id="IPR031924">
    <property type="entry name" value="GH115"/>
</dbReference>
<accession>A0A1E3A7I8</accession>
<dbReference type="Gene3D" id="3.30.379.10">
    <property type="entry name" value="Chitobiase/beta-hexosaminidase domain 2-like"/>
    <property type="match status" value="1"/>
</dbReference>
<dbReference type="PANTHER" id="PTHR37842:SF2">
    <property type="entry name" value="GYLCOSYL HYDROLASE 115 C-TERMINAL DOMAIN-CONTAINING PROTEIN"/>
    <property type="match status" value="1"/>
</dbReference>
<dbReference type="Pfam" id="PF15979">
    <property type="entry name" value="Glyco_hydro_115"/>
    <property type="match status" value="1"/>
</dbReference>
<dbReference type="PANTHER" id="PTHR37842">
    <property type="match status" value="1"/>
</dbReference>
<proteinExistence type="predicted"/>
<reference evidence="2 3" key="1">
    <citation type="submission" date="2016-07" db="EMBL/GenBank/DDBJ databases">
        <title>Characterization of isolates of Eisenbergiella tayi derived from blood cultures, using whole genome sequencing.</title>
        <authorList>
            <person name="Burdz T."/>
            <person name="Wiebe D."/>
            <person name="Huynh C."/>
            <person name="Bernard K."/>
        </authorList>
    </citation>
    <scope>NUCLEOTIDE SEQUENCE [LARGE SCALE GENOMIC DNA]</scope>
    <source>
        <strain evidence="2 3">NML 110608</strain>
    </source>
</reference>
<keyword evidence="1" id="KW-0378">Hydrolase</keyword>
<dbReference type="RefSeq" id="WP_141703257.1">
    <property type="nucleotide sequence ID" value="NZ_MCGH01000003.1"/>
</dbReference>
<dbReference type="Proteomes" id="UP000094067">
    <property type="component" value="Unassembled WGS sequence"/>
</dbReference>
<dbReference type="EMBL" id="MCGH01000003">
    <property type="protein sequence ID" value="ODM04457.1"/>
    <property type="molecule type" value="Genomic_DNA"/>
</dbReference>
<name>A0A1E3A7I8_9FIRM</name>
<evidence type="ECO:0000313" key="2">
    <source>
        <dbReference type="EMBL" id="ODM04457.1"/>
    </source>
</evidence>
<dbReference type="SUPFAM" id="SSF55545">
    <property type="entry name" value="beta-N-acetylhexosaminidase-like domain"/>
    <property type="match status" value="1"/>
</dbReference>
<organism evidence="2 3">
    <name type="scientific">Eisenbergiella tayi</name>
    <dbReference type="NCBI Taxonomy" id="1432052"/>
    <lineage>
        <taxon>Bacteria</taxon>
        <taxon>Bacillati</taxon>
        <taxon>Bacillota</taxon>
        <taxon>Clostridia</taxon>
        <taxon>Lachnospirales</taxon>
        <taxon>Lachnospiraceae</taxon>
        <taxon>Eisenbergiella</taxon>
    </lineage>
</organism>
<dbReference type="AlphaFoldDB" id="A0A1E3A7I8"/>
<evidence type="ECO:0000256" key="1">
    <source>
        <dbReference type="ARBA" id="ARBA00022801"/>
    </source>
</evidence>
<dbReference type="PATRIC" id="fig|1432052.4.peg.5853"/>
<dbReference type="GO" id="GO:0005975">
    <property type="term" value="P:carbohydrate metabolic process"/>
    <property type="evidence" value="ECO:0007669"/>
    <property type="project" value="UniProtKB-ARBA"/>
</dbReference>
<dbReference type="InterPro" id="IPR042301">
    <property type="entry name" value="GH115_sf"/>
</dbReference>
<dbReference type="InterPro" id="IPR029018">
    <property type="entry name" value="Hex-like_dom2"/>
</dbReference>
<protein>
    <recommendedName>
        <fullName evidence="4">Alpha glucuronidase N-terminal domain-containing protein</fullName>
    </recommendedName>
</protein>